<feature type="domain" description="Periplasmic copper-binding protein NosD beta helix" evidence="1">
    <location>
        <begin position="2"/>
        <end position="77"/>
    </location>
</feature>
<dbReference type="EMBL" id="BART01036529">
    <property type="protein sequence ID" value="GAH11902.1"/>
    <property type="molecule type" value="Genomic_DNA"/>
</dbReference>
<evidence type="ECO:0000259" key="1">
    <source>
        <dbReference type="Pfam" id="PF05048"/>
    </source>
</evidence>
<feature type="non-terminal residue" evidence="2">
    <location>
        <position position="1"/>
    </location>
</feature>
<evidence type="ECO:0000313" key="2">
    <source>
        <dbReference type="EMBL" id="GAH11902.1"/>
    </source>
</evidence>
<dbReference type="InterPro" id="IPR011050">
    <property type="entry name" value="Pectin_lyase_fold/virulence"/>
</dbReference>
<comment type="caution">
    <text evidence="2">The sequence shown here is derived from an EMBL/GenBank/DDBJ whole genome shotgun (WGS) entry which is preliminary data.</text>
</comment>
<dbReference type="InterPro" id="IPR012334">
    <property type="entry name" value="Pectin_lyas_fold"/>
</dbReference>
<dbReference type="InterPro" id="IPR022441">
    <property type="entry name" value="Para_beta_helix_rpt-2"/>
</dbReference>
<protein>
    <recommendedName>
        <fullName evidence="1">Periplasmic copper-binding protein NosD beta helix domain-containing protein</fullName>
    </recommendedName>
</protein>
<dbReference type="SMART" id="SM00710">
    <property type="entry name" value="PbH1"/>
    <property type="match status" value="4"/>
</dbReference>
<feature type="non-terminal residue" evidence="2">
    <location>
        <position position="169"/>
    </location>
</feature>
<dbReference type="SUPFAM" id="SSF51126">
    <property type="entry name" value="Pectin lyase-like"/>
    <property type="match status" value="1"/>
</dbReference>
<dbReference type="Pfam" id="PF05048">
    <property type="entry name" value="NosD"/>
    <property type="match status" value="1"/>
</dbReference>
<name>X1CVP3_9ZZZZ</name>
<dbReference type="InterPro" id="IPR007742">
    <property type="entry name" value="NosD_dom"/>
</dbReference>
<proteinExistence type="predicted"/>
<sequence>DKGIYIYSSSDNNNIINCDSYNNTNCGINIRGPSNNIIDCDVYNNTNQGIFIYKASDNTLIGNDIYNNVHDFSVSGSEIDHYTQYIDPTNTINGKRIYYIVKQSGITLDENNNFGYLALISCTNIIAKNSDVYGMLLINTTDSTISNVDSHNSGTGIYIWMASNNNIMD</sequence>
<dbReference type="InterPro" id="IPR006626">
    <property type="entry name" value="PbH1"/>
</dbReference>
<dbReference type="AlphaFoldDB" id="X1CVP3"/>
<accession>X1CVP3</accession>
<organism evidence="2">
    <name type="scientific">marine sediment metagenome</name>
    <dbReference type="NCBI Taxonomy" id="412755"/>
    <lineage>
        <taxon>unclassified sequences</taxon>
        <taxon>metagenomes</taxon>
        <taxon>ecological metagenomes</taxon>
    </lineage>
</organism>
<gene>
    <name evidence="2" type="ORF">S01H4_61564</name>
</gene>
<reference evidence="2" key="1">
    <citation type="journal article" date="2014" name="Front. Microbiol.">
        <title>High frequency of phylogenetically diverse reductive dehalogenase-homologous genes in deep subseafloor sedimentary metagenomes.</title>
        <authorList>
            <person name="Kawai M."/>
            <person name="Futagami T."/>
            <person name="Toyoda A."/>
            <person name="Takaki Y."/>
            <person name="Nishi S."/>
            <person name="Hori S."/>
            <person name="Arai W."/>
            <person name="Tsubouchi T."/>
            <person name="Morono Y."/>
            <person name="Uchiyama I."/>
            <person name="Ito T."/>
            <person name="Fujiyama A."/>
            <person name="Inagaki F."/>
            <person name="Takami H."/>
        </authorList>
    </citation>
    <scope>NUCLEOTIDE SEQUENCE</scope>
    <source>
        <strain evidence="2">Expedition CK06-06</strain>
    </source>
</reference>
<dbReference type="NCBIfam" id="TIGR03804">
    <property type="entry name" value="para_beta_helix"/>
    <property type="match status" value="1"/>
</dbReference>
<dbReference type="Gene3D" id="2.160.20.10">
    <property type="entry name" value="Single-stranded right-handed beta-helix, Pectin lyase-like"/>
    <property type="match status" value="1"/>
</dbReference>